<dbReference type="GO" id="GO:0005524">
    <property type="term" value="F:ATP binding"/>
    <property type="evidence" value="ECO:0007669"/>
    <property type="project" value="InterPro"/>
</dbReference>
<dbReference type="GO" id="GO:0006281">
    <property type="term" value="P:DNA repair"/>
    <property type="evidence" value="ECO:0007669"/>
    <property type="project" value="TreeGrafter"/>
</dbReference>
<keyword evidence="4" id="KW-0347">Helicase</keyword>
<evidence type="ECO:0000259" key="3">
    <source>
        <dbReference type="PROSITE" id="PS51194"/>
    </source>
</evidence>
<dbReference type="Proteomes" id="UP000295444">
    <property type="component" value="Unassembled WGS sequence"/>
</dbReference>
<dbReference type="GO" id="GO:0004386">
    <property type="term" value="F:helicase activity"/>
    <property type="evidence" value="ECO:0007669"/>
    <property type="project" value="UniProtKB-KW"/>
</dbReference>
<keyword evidence="4" id="KW-0067">ATP-binding</keyword>
<comment type="caution">
    <text evidence="4">The sequence shown here is derived from an EMBL/GenBank/DDBJ whole genome shotgun (WGS) entry which is preliminary data.</text>
</comment>
<dbReference type="OrthoDB" id="9760715at2"/>
<dbReference type="GO" id="GO:0016787">
    <property type="term" value="F:hydrolase activity"/>
    <property type="evidence" value="ECO:0007669"/>
    <property type="project" value="UniProtKB-KW"/>
</dbReference>
<dbReference type="PANTHER" id="PTHR45766:SF6">
    <property type="entry name" value="SWI_SNF-RELATED MATRIX-ASSOCIATED ACTIN-DEPENDENT REGULATOR OF CHROMATIN SUBFAMILY A-LIKE PROTEIN 1"/>
    <property type="match status" value="1"/>
</dbReference>
<dbReference type="InterPro" id="IPR027417">
    <property type="entry name" value="P-loop_NTPase"/>
</dbReference>
<evidence type="ECO:0000313" key="4">
    <source>
        <dbReference type="EMBL" id="TDP97664.1"/>
    </source>
</evidence>
<dbReference type="PROSITE" id="PS51194">
    <property type="entry name" value="HELICASE_CTER"/>
    <property type="match status" value="1"/>
</dbReference>
<dbReference type="Pfam" id="PF00176">
    <property type="entry name" value="SNF2-rel_dom"/>
    <property type="match status" value="1"/>
</dbReference>
<dbReference type="AlphaFoldDB" id="A0A4R6SDC1"/>
<dbReference type="SMART" id="SM00490">
    <property type="entry name" value="HELICc"/>
    <property type="match status" value="1"/>
</dbReference>
<feature type="domain" description="Helicase C-terminal" evidence="3">
    <location>
        <begin position="452"/>
        <end position="607"/>
    </location>
</feature>
<dbReference type="CDD" id="cd18793">
    <property type="entry name" value="SF2_C_SNF"/>
    <property type="match status" value="1"/>
</dbReference>
<keyword evidence="5" id="KW-1185">Reference proteome</keyword>
<name>A0A4R6SDC1_LABRH</name>
<dbReference type="InterPro" id="IPR038718">
    <property type="entry name" value="SNF2-like_sf"/>
</dbReference>
<dbReference type="Gene3D" id="3.40.50.300">
    <property type="entry name" value="P-loop containing nucleotide triphosphate hydrolases"/>
    <property type="match status" value="1"/>
</dbReference>
<dbReference type="Pfam" id="PF00271">
    <property type="entry name" value="Helicase_C"/>
    <property type="match status" value="1"/>
</dbReference>
<keyword evidence="1" id="KW-0378">Hydrolase</keyword>
<dbReference type="InterPro" id="IPR049730">
    <property type="entry name" value="SNF2/RAD54-like_C"/>
</dbReference>
<dbReference type="SMART" id="SM00487">
    <property type="entry name" value="DEXDc"/>
    <property type="match status" value="1"/>
</dbReference>
<dbReference type="InterPro" id="IPR000330">
    <property type="entry name" value="SNF2_N"/>
</dbReference>
<reference evidence="4 5" key="1">
    <citation type="submission" date="2019-03" db="EMBL/GenBank/DDBJ databases">
        <title>Genomic Encyclopedia of Type Strains, Phase IV (KMG-IV): sequencing the most valuable type-strain genomes for metagenomic binning, comparative biology and taxonomic classification.</title>
        <authorList>
            <person name="Goeker M."/>
        </authorList>
    </citation>
    <scope>NUCLEOTIDE SEQUENCE [LARGE SCALE GENOMIC DNA]</scope>
    <source>
        <strain evidence="4 5">DSM 45361</strain>
    </source>
</reference>
<dbReference type="CDD" id="cd17919">
    <property type="entry name" value="DEXHc_Snf"/>
    <property type="match status" value="1"/>
</dbReference>
<sequence>MTTALSVSQVAVPPYAVYADLTADGTRVVLLGVGAPAAVAYAARLLGTVTPLCKPTGEIGLPAGGMTVPVSWPAVVQLAATFGSAWRPQPRLAQWITAEAGRRTAVEHQLGEQTPLAYRAPDGLTPRPYQVDGARLIAATGAALITDEPGTGKTITTILGLAEHGAQHGERSVVPVLVVCPASVVDSWVSAWRTWAPTVRTVAWRGTQGERRRLIGTADVYVVSYDTARRDAPVGSTGHRPLLELRPVALVIDECHMIKSPTAKRTLAVQRLARAVHKVNGPIVALSGTPITHNPSDLWPTLNALDDAAWPSRERWVGRYCLTVAGDYDEDVLGLLPEREAEFRLAILGQHRRVAKADVLDQLPPKVYSVRTVELPAAYRKAYDQMECDMLAQLPDGDELPAQGVLMQLTCLNMLAAAAADVEVEWRVAERGPWEGQERPHYHVKLKAPSWKVDELLAVLEERGGPRELAAPVIAFAPSKQLVELAGAAATKAGYRVGYVVGGQNAKDRTATVEAFQAGHLDLICVTTSAGGVGITLTAARTVVFLQRPWSIVDALQAEDRAHRIGSEIHESIEVIDIVAADTVDARVRDALRDKAQQLSDLVQDPRIVAELLGGEDPKPLPRKQKEAA</sequence>
<dbReference type="PANTHER" id="PTHR45766">
    <property type="entry name" value="DNA ANNEALING HELICASE AND ENDONUCLEASE ZRANB3 FAMILY MEMBER"/>
    <property type="match status" value="1"/>
</dbReference>
<dbReference type="InterPro" id="IPR014001">
    <property type="entry name" value="Helicase_ATP-bd"/>
</dbReference>
<dbReference type="InterPro" id="IPR001650">
    <property type="entry name" value="Helicase_C-like"/>
</dbReference>
<dbReference type="Gene3D" id="3.40.50.10810">
    <property type="entry name" value="Tandem AAA-ATPase domain"/>
    <property type="match status" value="1"/>
</dbReference>
<dbReference type="SUPFAM" id="SSF52540">
    <property type="entry name" value="P-loop containing nucleoside triphosphate hydrolases"/>
    <property type="match status" value="2"/>
</dbReference>
<proteinExistence type="predicted"/>
<keyword evidence="4" id="KW-0547">Nucleotide-binding</keyword>
<gene>
    <name evidence="4" type="ORF">EV186_103628</name>
</gene>
<evidence type="ECO:0000259" key="2">
    <source>
        <dbReference type="PROSITE" id="PS51192"/>
    </source>
</evidence>
<dbReference type="GO" id="GO:0031297">
    <property type="term" value="P:replication fork processing"/>
    <property type="evidence" value="ECO:0007669"/>
    <property type="project" value="TreeGrafter"/>
</dbReference>
<protein>
    <submittedName>
        <fullName evidence="4">Helicase-like protein</fullName>
    </submittedName>
</protein>
<feature type="domain" description="Helicase ATP-binding" evidence="2">
    <location>
        <begin position="134"/>
        <end position="308"/>
    </location>
</feature>
<evidence type="ECO:0000313" key="5">
    <source>
        <dbReference type="Proteomes" id="UP000295444"/>
    </source>
</evidence>
<evidence type="ECO:0000256" key="1">
    <source>
        <dbReference type="ARBA" id="ARBA00022801"/>
    </source>
</evidence>
<dbReference type="EMBL" id="SNXZ01000003">
    <property type="protein sequence ID" value="TDP97664.1"/>
    <property type="molecule type" value="Genomic_DNA"/>
</dbReference>
<accession>A0A4R6SDC1</accession>
<dbReference type="RefSeq" id="WP_133850833.1">
    <property type="nucleotide sequence ID" value="NZ_SNXZ01000003.1"/>
</dbReference>
<dbReference type="PROSITE" id="PS51192">
    <property type="entry name" value="HELICASE_ATP_BIND_1"/>
    <property type="match status" value="1"/>
</dbReference>
<organism evidence="4 5">
    <name type="scientific">Labedaea rhizosphaerae</name>
    <dbReference type="NCBI Taxonomy" id="598644"/>
    <lineage>
        <taxon>Bacteria</taxon>
        <taxon>Bacillati</taxon>
        <taxon>Actinomycetota</taxon>
        <taxon>Actinomycetes</taxon>
        <taxon>Pseudonocardiales</taxon>
        <taxon>Pseudonocardiaceae</taxon>
        <taxon>Labedaea</taxon>
    </lineage>
</organism>